<feature type="transmembrane region" description="Helical" evidence="1">
    <location>
        <begin position="20"/>
        <end position="38"/>
    </location>
</feature>
<dbReference type="AlphaFoldDB" id="A0A2P2JUU9"/>
<keyword evidence="1" id="KW-1133">Transmembrane helix</keyword>
<evidence type="ECO:0000256" key="1">
    <source>
        <dbReference type="SAM" id="Phobius"/>
    </source>
</evidence>
<organism evidence="2">
    <name type="scientific">Rhizophora mucronata</name>
    <name type="common">Asiatic mangrove</name>
    <dbReference type="NCBI Taxonomy" id="61149"/>
    <lineage>
        <taxon>Eukaryota</taxon>
        <taxon>Viridiplantae</taxon>
        <taxon>Streptophyta</taxon>
        <taxon>Embryophyta</taxon>
        <taxon>Tracheophyta</taxon>
        <taxon>Spermatophyta</taxon>
        <taxon>Magnoliopsida</taxon>
        <taxon>eudicotyledons</taxon>
        <taxon>Gunneridae</taxon>
        <taxon>Pentapetalae</taxon>
        <taxon>rosids</taxon>
        <taxon>fabids</taxon>
        <taxon>Malpighiales</taxon>
        <taxon>Rhizophoraceae</taxon>
        <taxon>Rhizophora</taxon>
    </lineage>
</organism>
<reference evidence="2" key="1">
    <citation type="submission" date="2018-02" db="EMBL/GenBank/DDBJ databases">
        <title>Rhizophora mucronata_Transcriptome.</title>
        <authorList>
            <person name="Meera S.P."/>
            <person name="Sreeshan A."/>
            <person name="Augustine A."/>
        </authorList>
    </citation>
    <scope>NUCLEOTIDE SEQUENCE</scope>
    <source>
        <tissue evidence="2">Leaf</tissue>
    </source>
</reference>
<sequence length="43" mass="5206">MIRSSFPTFGRVFGSITRLIRISSILIRLFFSFSFWFLERLLF</sequence>
<name>A0A2P2JUU9_RHIMU</name>
<protein>
    <submittedName>
        <fullName evidence="2">Uncharacterized protein</fullName>
    </submittedName>
</protein>
<accession>A0A2P2JUU9</accession>
<proteinExistence type="predicted"/>
<keyword evidence="1" id="KW-0472">Membrane</keyword>
<evidence type="ECO:0000313" key="2">
    <source>
        <dbReference type="EMBL" id="MBW97244.1"/>
    </source>
</evidence>
<dbReference type="EMBL" id="GGEC01016761">
    <property type="protein sequence ID" value="MBW97244.1"/>
    <property type="molecule type" value="Transcribed_RNA"/>
</dbReference>
<keyword evidence="1" id="KW-0812">Transmembrane</keyword>